<dbReference type="InterPro" id="IPR012480">
    <property type="entry name" value="Hepar_II_III_C"/>
</dbReference>
<dbReference type="PANTHER" id="PTHR39210:SF1">
    <property type="entry name" value="HEPARIN-SULFATE LYASE"/>
    <property type="match status" value="1"/>
</dbReference>
<dbReference type="Pfam" id="PF16889">
    <property type="entry name" value="Hepar_II_III_N"/>
    <property type="match status" value="1"/>
</dbReference>
<feature type="domain" description="Heparin-sulfate lyase N-terminal" evidence="6">
    <location>
        <begin position="76"/>
        <end position="326"/>
    </location>
</feature>
<evidence type="ECO:0000259" key="5">
    <source>
        <dbReference type="Pfam" id="PF07940"/>
    </source>
</evidence>
<protein>
    <submittedName>
        <fullName evidence="7">Heparinase</fullName>
    </submittedName>
</protein>
<dbReference type="EMBL" id="VUNJ01000010">
    <property type="protein sequence ID" value="MST92418.1"/>
    <property type="molecule type" value="Genomic_DNA"/>
</dbReference>
<dbReference type="GO" id="GO:0042597">
    <property type="term" value="C:periplasmic space"/>
    <property type="evidence" value="ECO:0007669"/>
    <property type="project" value="UniProtKB-SubCell"/>
</dbReference>
<dbReference type="GO" id="GO:0016829">
    <property type="term" value="F:lyase activity"/>
    <property type="evidence" value="ECO:0007669"/>
    <property type="project" value="UniProtKB-KW"/>
</dbReference>
<evidence type="ECO:0000256" key="3">
    <source>
        <dbReference type="ARBA" id="ARBA00022764"/>
    </source>
</evidence>
<keyword evidence="2" id="KW-0732">Signal</keyword>
<dbReference type="AlphaFoldDB" id="A0A6I2U8H6"/>
<reference evidence="7 8" key="1">
    <citation type="submission" date="2019-08" db="EMBL/GenBank/DDBJ databases">
        <title>In-depth cultivation of the pig gut microbiome towards novel bacterial diversity and tailored functional studies.</title>
        <authorList>
            <person name="Wylensek D."/>
            <person name="Hitch T.C.A."/>
            <person name="Clavel T."/>
        </authorList>
    </citation>
    <scope>NUCLEOTIDE SEQUENCE [LARGE SCALE GENOMIC DNA]</scope>
    <source>
        <strain evidence="7 8">WCA3-601-WT-6J</strain>
    </source>
</reference>
<dbReference type="SUPFAM" id="SSF48230">
    <property type="entry name" value="Chondroitin AC/alginate lyase"/>
    <property type="match status" value="1"/>
</dbReference>
<dbReference type="Gene3D" id="2.70.98.70">
    <property type="match status" value="1"/>
</dbReference>
<dbReference type="PANTHER" id="PTHR39210">
    <property type="entry name" value="HEPARIN-SULFATE LYASE"/>
    <property type="match status" value="1"/>
</dbReference>
<evidence type="ECO:0000256" key="4">
    <source>
        <dbReference type="ARBA" id="ARBA00023239"/>
    </source>
</evidence>
<evidence type="ECO:0000259" key="6">
    <source>
        <dbReference type="Pfam" id="PF16889"/>
    </source>
</evidence>
<evidence type="ECO:0000313" key="7">
    <source>
        <dbReference type="EMBL" id="MST92418.1"/>
    </source>
</evidence>
<comment type="caution">
    <text evidence="7">The sequence shown here is derived from an EMBL/GenBank/DDBJ whole genome shotgun (WGS) entry which is preliminary data.</text>
</comment>
<name>A0A6I2U8H6_9FIRM</name>
<proteinExistence type="predicted"/>
<comment type="subcellular location">
    <subcellularLocation>
        <location evidence="1">Periplasm</location>
    </subcellularLocation>
</comment>
<accession>A0A6I2U8H6</accession>
<gene>
    <name evidence="7" type="ORF">FYJ76_10820</name>
</gene>
<keyword evidence="4" id="KW-0456">Lyase</keyword>
<evidence type="ECO:0000313" key="8">
    <source>
        <dbReference type="Proteomes" id="UP000431913"/>
    </source>
</evidence>
<dbReference type="Proteomes" id="UP000431913">
    <property type="component" value="Unassembled WGS sequence"/>
</dbReference>
<keyword evidence="3" id="KW-0574">Periplasm</keyword>
<feature type="domain" description="Heparinase II/III-like C-terminal" evidence="5">
    <location>
        <begin position="377"/>
        <end position="555"/>
    </location>
</feature>
<organism evidence="7 8">
    <name type="scientific">Ruthenibacterium lactatiformans</name>
    <dbReference type="NCBI Taxonomy" id="1550024"/>
    <lineage>
        <taxon>Bacteria</taxon>
        <taxon>Bacillati</taxon>
        <taxon>Bacillota</taxon>
        <taxon>Clostridia</taxon>
        <taxon>Eubacteriales</taxon>
        <taxon>Oscillospiraceae</taxon>
        <taxon>Ruthenibacterium</taxon>
    </lineage>
</organism>
<evidence type="ECO:0000256" key="2">
    <source>
        <dbReference type="ARBA" id="ARBA00022729"/>
    </source>
</evidence>
<dbReference type="Gene3D" id="1.50.10.100">
    <property type="entry name" value="Chondroitin AC/alginate lyase"/>
    <property type="match status" value="1"/>
</dbReference>
<dbReference type="Pfam" id="PF07940">
    <property type="entry name" value="Hepar_II_III_C"/>
    <property type="match status" value="1"/>
</dbReference>
<sequence>MDESPERRICRKLAEGGGINMTGPREVQWRRFCETMAPQRDELKRRAALCRALWPQDCALTMKTAGELRENTFLFQLPWDMEQTYQPVHFENGIDWGFVLNGDQEFTFQMNRHRYWICLGQAYALTGDETYAECFVNQLTDWIEKEPWRKDAADTTWRTLDAGLRADYWVRAMALCARSAAVTPQVVERFLEGLEIHANRLAENPRIGFSTKSNWGVMEYTGLYMVAWLLNRPEDVERARLFLRKALHTQFMDDGMQWEASPMYHNEVLMSTLEALRLARLWGDTLFSQEEIEIIRKAAYATMLLQTPAHHQPMVGDSDDTDVRDILTQAALLLEDGVLKGGAFDRLDYESIWLLGAEEDVRYQSIAPQALKGGVTELSSSGQVILRTGWDIKADWLYFKNGPLGGGHGHQDKLHVGLWLDGEEILTDGGRYTYTDTQERYWLKSAAAHNVPLADAEEYADSIDSWGYRTLPQALPNRVCHKGEYFFVEGSHTGYVAQGILLCRRILVVSSDIFVINDTWIGRHPRETSQHFHFAETVRLNTTSQGLEGIGATSRFSMQFFAQEQFVRMKLGTAPLARHYNKMKQVPDLTVNAENCGAMTTILVRRRDTSPVRITPQSVYNEAYSHELVPQQAEGFVIEANGRRHGVVFLYQDVGNTEDYNGICGAYGLGRVMACDLNQASRQMIVLQW</sequence>
<dbReference type="InterPro" id="IPR031680">
    <property type="entry name" value="Hepar_II_III_N"/>
</dbReference>
<dbReference type="InterPro" id="IPR008929">
    <property type="entry name" value="Chondroitin_lyas"/>
</dbReference>
<evidence type="ECO:0000256" key="1">
    <source>
        <dbReference type="ARBA" id="ARBA00004418"/>
    </source>
</evidence>